<dbReference type="SUPFAM" id="SSF55811">
    <property type="entry name" value="Nudix"/>
    <property type="match status" value="1"/>
</dbReference>
<evidence type="ECO:0000313" key="3">
    <source>
        <dbReference type="EMBL" id="OSY89390.1"/>
    </source>
</evidence>
<keyword evidence="4" id="KW-1185">Reference proteome</keyword>
<dbReference type="InterPro" id="IPR020084">
    <property type="entry name" value="NUDIX_hydrolase_CS"/>
</dbReference>
<protein>
    <submittedName>
        <fullName evidence="3">Hydrolase</fullName>
    </submittedName>
</protein>
<dbReference type="AlphaFoldDB" id="A0A1Y2PGU6"/>
<keyword evidence="1 3" id="KW-0378">Hydrolase</keyword>
<dbReference type="GO" id="GO:0016787">
    <property type="term" value="F:hydrolase activity"/>
    <property type="evidence" value="ECO:0007669"/>
    <property type="project" value="UniProtKB-KW"/>
</dbReference>
<proteinExistence type="predicted"/>
<dbReference type="PANTHER" id="PTHR10885">
    <property type="entry name" value="ISOPENTENYL-DIPHOSPHATE DELTA-ISOMERASE"/>
    <property type="match status" value="1"/>
</dbReference>
<gene>
    <name evidence="3" type="ORF">WH52_01770</name>
</gene>
<dbReference type="PANTHER" id="PTHR10885:SF20">
    <property type="entry name" value="NUDIX HYDROLASE DOMAIN-CONTAINING PROTEIN"/>
    <property type="match status" value="1"/>
</dbReference>
<evidence type="ECO:0000256" key="1">
    <source>
        <dbReference type="ARBA" id="ARBA00022801"/>
    </source>
</evidence>
<dbReference type="EMBL" id="LAPZ01000001">
    <property type="protein sequence ID" value="OSY89390.1"/>
    <property type="molecule type" value="Genomic_DNA"/>
</dbReference>
<dbReference type="InterPro" id="IPR015797">
    <property type="entry name" value="NUDIX_hydrolase-like_dom_sf"/>
</dbReference>
<comment type="caution">
    <text evidence="3">The sequence shown here is derived from an EMBL/GenBank/DDBJ whole genome shotgun (WGS) entry which is preliminary data.</text>
</comment>
<accession>A0A1Y2PGU6</accession>
<dbReference type="RefSeq" id="WP_086029201.1">
    <property type="nucleotide sequence ID" value="NZ_LAPZ01000001.1"/>
</dbReference>
<dbReference type="GO" id="GO:0009240">
    <property type="term" value="P:isopentenyl diphosphate biosynthetic process"/>
    <property type="evidence" value="ECO:0007669"/>
    <property type="project" value="TreeGrafter"/>
</dbReference>
<evidence type="ECO:0000259" key="2">
    <source>
        <dbReference type="PROSITE" id="PS51462"/>
    </source>
</evidence>
<dbReference type="Pfam" id="PF00293">
    <property type="entry name" value="NUDIX"/>
    <property type="match status" value="1"/>
</dbReference>
<feature type="domain" description="Nudix hydrolase" evidence="2">
    <location>
        <begin position="29"/>
        <end position="173"/>
    </location>
</feature>
<dbReference type="PROSITE" id="PS00893">
    <property type="entry name" value="NUDIX_BOX"/>
    <property type="match status" value="1"/>
</dbReference>
<dbReference type="InParanoid" id="A0A1Y2PGU6"/>
<dbReference type="Proteomes" id="UP000194221">
    <property type="component" value="Unassembled WGS sequence"/>
</dbReference>
<sequence length="179" mass="20722">MDELIDILDENGNYTGKSSLKSVAHKKGYFHPTVHIWLYTKKHQILLQKRALTKKVFPGLWDISVAGHIAAGENIENAAIREIAEEIGFTISQKELQKIGTRKHMINHPNGIIDNEFHHVFIAELTIPIKKLKIQKEEVDELKLFDLNTLINTKNLENVLLPQYHDYYSFVYYSILENL</sequence>
<dbReference type="CDD" id="cd04692">
    <property type="entry name" value="NUDIX_Hydrolase"/>
    <property type="match status" value="1"/>
</dbReference>
<dbReference type="OrthoDB" id="9786032at2"/>
<dbReference type="InterPro" id="IPR000086">
    <property type="entry name" value="NUDIX_hydrolase_dom"/>
</dbReference>
<dbReference type="PROSITE" id="PS51462">
    <property type="entry name" value="NUDIX"/>
    <property type="match status" value="1"/>
</dbReference>
<dbReference type="Gene3D" id="3.90.79.10">
    <property type="entry name" value="Nucleoside Triphosphate Pyrophosphohydrolase"/>
    <property type="match status" value="1"/>
</dbReference>
<name>A0A1Y2PGU6_9FLAO</name>
<dbReference type="STRING" id="1635173.WH52_01770"/>
<evidence type="ECO:0000313" key="4">
    <source>
        <dbReference type="Proteomes" id="UP000194221"/>
    </source>
</evidence>
<reference evidence="3 4" key="1">
    <citation type="submission" date="2015-03" db="EMBL/GenBank/DDBJ databases">
        <title>Genome sequence of Tenacibaculum sp. S2-2, isolated from intestinal microbiota of sea cucumber, Apostichopus japonicas.</title>
        <authorList>
            <person name="Shao Z."/>
            <person name="Wang L."/>
            <person name="Li X."/>
        </authorList>
    </citation>
    <scope>NUCLEOTIDE SEQUENCE [LARGE SCALE GENOMIC DNA]</scope>
    <source>
        <strain evidence="3 4">S2-2</strain>
    </source>
</reference>
<dbReference type="GO" id="GO:0004452">
    <property type="term" value="F:isopentenyl-diphosphate delta-isomerase activity"/>
    <property type="evidence" value="ECO:0007669"/>
    <property type="project" value="TreeGrafter"/>
</dbReference>
<organism evidence="3 4">
    <name type="scientific">Tenacibaculum holothuriorum</name>
    <dbReference type="NCBI Taxonomy" id="1635173"/>
    <lineage>
        <taxon>Bacteria</taxon>
        <taxon>Pseudomonadati</taxon>
        <taxon>Bacteroidota</taxon>
        <taxon>Flavobacteriia</taxon>
        <taxon>Flavobacteriales</taxon>
        <taxon>Flavobacteriaceae</taxon>
        <taxon>Tenacibaculum</taxon>
    </lineage>
</organism>
<dbReference type="GO" id="GO:0005737">
    <property type="term" value="C:cytoplasm"/>
    <property type="evidence" value="ECO:0007669"/>
    <property type="project" value="TreeGrafter"/>
</dbReference>